<dbReference type="GO" id="GO:0008360">
    <property type="term" value="P:regulation of cell shape"/>
    <property type="evidence" value="ECO:0007669"/>
    <property type="project" value="UniProtKB-KW"/>
</dbReference>
<dbReference type="AlphaFoldDB" id="A0A4R9GFS1"/>
<evidence type="ECO:0000256" key="19">
    <source>
        <dbReference type="HAMAP-Rule" id="MF_00037"/>
    </source>
</evidence>
<dbReference type="UniPathway" id="UPA00219"/>
<dbReference type="HAMAP" id="MF_00037">
    <property type="entry name" value="MurB"/>
    <property type="match status" value="1"/>
</dbReference>
<organism evidence="22 23">
    <name type="scientific">Leptospira fletcheri</name>
    <dbReference type="NCBI Taxonomy" id="2484981"/>
    <lineage>
        <taxon>Bacteria</taxon>
        <taxon>Pseudomonadati</taxon>
        <taxon>Spirochaetota</taxon>
        <taxon>Spirochaetia</taxon>
        <taxon>Leptospirales</taxon>
        <taxon>Leptospiraceae</taxon>
        <taxon>Leptospira</taxon>
    </lineage>
</organism>
<gene>
    <name evidence="19 22" type="primary">murB</name>
    <name evidence="22" type="ORF">EHO60_03995</name>
</gene>
<comment type="catalytic activity">
    <reaction evidence="18 19">
        <text>UDP-N-acetyl-alpha-D-muramate + NADP(+) = UDP-N-acetyl-3-O-(1-carboxyvinyl)-alpha-D-glucosamine + NADPH + H(+)</text>
        <dbReference type="Rhea" id="RHEA:12248"/>
        <dbReference type="ChEBI" id="CHEBI:15378"/>
        <dbReference type="ChEBI" id="CHEBI:57783"/>
        <dbReference type="ChEBI" id="CHEBI:58349"/>
        <dbReference type="ChEBI" id="CHEBI:68483"/>
        <dbReference type="ChEBI" id="CHEBI:70757"/>
        <dbReference type="EC" id="1.3.1.98"/>
    </reaction>
</comment>
<proteinExistence type="inferred from homology"/>
<evidence type="ECO:0000256" key="7">
    <source>
        <dbReference type="ARBA" id="ARBA00022490"/>
    </source>
</evidence>
<dbReference type="Pfam" id="PF01565">
    <property type="entry name" value="FAD_binding_4"/>
    <property type="match status" value="1"/>
</dbReference>
<dbReference type="GO" id="GO:0051301">
    <property type="term" value="P:cell division"/>
    <property type="evidence" value="ECO:0007669"/>
    <property type="project" value="UniProtKB-KW"/>
</dbReference>
<comment type="caution">
    <text evidence="22">The sequence shown here is derived from an EMBL/GenBank/DDBJ whole genome shotgun (WGS) entry which is preliminary data.</text>
</comment>
<dbReference type="Gene3D" id="3.30.465.10">
    <property type="match status" value="1"/>
</dbReference>
<accession>A0A4R9GFS1</accession>
<evidence type="ECO:0000256" key="1">
    <source>
        <dbReference type="ARBA" id="ARBA00001974"/>
    </source>
</evidence>
<dbReference type="EMBL" id="RQET01000004">
    <property type="protein sequence ID" value="TGK11478.1"/>
    <property type="molecule type" value="Genomic_DNA"/>
</dbReference>
<evidence type="ECO:0000313" key="23">
    <source>
        <dbReference type="Proteomes" id="UP000298458"/>
    </source>
</evidence>
<keyword evidence="8 19" id="KW-0132">Cell division</keyword>
<comment type="similarity">
    <text evidence="19">Belongs to the MurB family.</text>
</comment>
<dbReference type="PANTHER" id="PTHR21071">
    <property type="entry name" value="UDP-N-ACETYLENOLPYRUVOYLGLUCOSAMINE REDUCTASE"/>
    <property type="match status" value="1"/>
</dbReference>
<dbReference type="GO" id="GO:0008762">
    <property type="term" value="F:UDP-N-acetylmuramate dehydrogenase activity"/>
    <property type="evidence" value="ECO:0007669"/>
    <property type="project" value="UniProtKB-UniRule"/>
</dbReference>
<dbReference type="InterPro" id="IPR036318">
    <property type="entry name" value="FAD-bd_PCMH-like_sf"/>
</dbReference>
<dbReference type="Gene3D" id="3.30.43.10">
    <property type="entry name" value="Uridine Diphospho-n-acetylenolpyruvylglucosamine Reductase, domain 2"/>
    <property type="match status" value="1"/>
</dbReference>
<evidence type="ECO:0000256" key="2">
    <source>
        <dbReference type="ARBA" id="ARBA00003921"/>
    </source>
</evidence>
<sequence length="316" mass="35052">MSPLAPERIAELKGLLSGKMIPFREEADLSVHCSFKIGGVCPILVEPDSSEQILEALDFFSKLDMPWKILGGGTNLLISDHPDDLVVLRLGGIFKEYEDLGGGRFRIGAATNTTPVFRQISQKGYTGAEFLSTIPGWTGGAVIQNAGCYGGEFFDLIEEVEFLRDGKILKSKPERIAHGYRYTEFLERKDSIILTIEIRLEPGDLNEIENSLKEKRDKRNSSQPKNKKSAGSMFKNPKIYENGAEIKAWQLIDRAGLRGKTIGGAQISPEHCNFIVNTGSAKASEVDALVRIVREKVDKECGIRLDREVEYFGTVP</sequence>
<feature type="active site" evidence="19">
    <location>
        <position position="308"/>
    </location>
</feature>
<reference evidence="22" key="1">
    <citation type="journal article" date="2019" name="PLoS Negl. Trop. Dis.">
        <title>Revisiting the worldwide diversity of Leptospira species in the environment.</title>
        <authorList>
            <person name="Vincent A.T."/>
            <person name="Schiettekatte O."/>
            <person name="Bourhy P."/>
            <person name="Veyrier F.J."/>
            <person name="Picardeau M."/>
        </authorList>
    </citation>
    <scope>NUCLEOTIDE SEQUENCE [LARGE SCALE GENOMIC DNA]</scope>
    <source>
        <strain evidence="22">SSW15</strain>
    </source>
</reference>
<keyword evidence="15 19" id="KW-0131">Cell cycle</keyword>
<comment type="cofactor">
    <cofactor evidence="1 19">
        <name>FAD</name>
        <dbReference type="ChEBI" id="CHEBI:57692"/>
    </cofactor>
</comment>
<dbReference type="NCBIfam" id="TIGR00179">
    <property type="entry name" value="murB"/>
    <property type="match status" value="1"/>
</dbReference>
<dbReference type="InterPro" id="IPR006094">
    <property type="entry name" value="Oxid_FAD_bind_N"/>
</dbReference>
<dbReference type="InterPro" id="IPR016169">
    <property type="entry name" value="FAD-bd_PCMH_sub2"/>
</dbReference>
<name>A0A4R9GFS1_9LEPT</name>
<dbReference type="Gene3D" id="3.90.78.10">
    <property type="entry name" value="UDP-N-acetylenolpyruvoylglucosamine reductase, C-terminal domain"/>
    <property type="match status" value="1"/>
</dbReference>
<dbReference type="Pfam" id="PF02873">
    <property type="entry name" value="MurB_C"/>
    <property type="match status" value="1"/>
</dbReference>
<dbReference type="GO" id="GO:0009252">
    <property type="term" value="P:peptidoglycan biosynthetic process"/>
    <property type="evidence" value="ECO:0007669"/>
    <property type="project" value="UniProtKB-UniRule"/>
</dbReference>
<keyword evidence="9 19" id="KW-0285">Flavoprotein</keyword>
<evidence type="ECO:0000256" key="16">
    <source>
        <dbReference type="ARBA" id="ARBA00023316"/>
    </source>
</evidence>
<keyword evidence="7 19" id="KW-0963">Cytoplasm</keyword>
<evidence type="ECO:0000256" key="14">
    <source>
        <dbReference type="ARBA" id="ARBA00023002"/>
    </source>
</evidence>
<feature type="active site" evidence="19">
    <location>
        <position position="181"/>
    </location>
</feature>
<dbReference type="InterPro" id="IPR011601">
    <property type="entry name" value="MurB_C"/>
</dbReference>
<keyword evidence="10 19" id="KW-0274">FAD</keyword>
<evidence type="ECO:0000256" key="12">
    <source>
        <dbReference type="ARBA" id="ARBA00022960"/>
    </source>
</evidence>
<keyword evidence="13 19" id="KW-0573">Peptidoglycan synthesis</keyword>
<dbReference type="Proteomes" id="UP000298458">
    <property type="component" value="Unassembled WGS sequence"/>
</dbReference>
<evidence type="ECO:0000256" key="5">
    <source>
        <dbReference type="ARBA" id="ARBA00012518"/>
    </source>
</evidence>
<evidence type="ECO:0000256" key="11">
    <source>
        <dbReference type="ARBA" id="ARBA00022857"/>
    </source>
</evidence>
<comment type="subcellular location">
    <subcellularLocation>
        <location evidence="3 19">Cytoplasm</location>
    </subcellularLocation>
</comment>
<comment type="pathway">
    <text evidence="4 19">Cell wall biogenesis; peptidoglycan biosynthesis.</text>
</comment>
<dbReference type="PROSITE" id="PS51387">
    <property type="entry name" value="FAD_PCMH"/>
    <property type="match status" value="1"/>
</dbReference>
<feature type="region of interest" description="Disordered" evidence="20">
    <location>
        <begin position="212"/>
        <end position="235"/>
    </location>
</feature>
<evidence type="ECO:0000256" key="6">
    <source>
        <dbReference type="ARBA" id="ARBA00015188"/>
    </source>
</evidence>
<feature type="domain" description="FAD-binding PCMH-type" evidence="21">
    <location>
        <begin position="37"/>
        <end position="203"/>
    </location>
</feature>
<keyword evidence="11 19" id="KW-0521">NADP</keyword>
<dbReference type="InterPro" id="IPR016167">
    <property type="entry name" value="FAD-bd_PCMH_sub1"/>
</dbReference>
<evidence type="ECO:0000256" key="15">
    <source>
        <dbReference type="ARBA" id="ARBA00023306"/>
    </source>
</evidence>
<dbReference type="NCBIfam" id="NF010480">
    <property type="entry name" value="PRK13905.1"/>
    <property type="match status" value="1"/>
</dbReference>
<dbReference type="GO" id="GO:0005829">
    <property type="term" value="C:cytosol"/>
    <property type="evidence" value="ECO:0007669"/>
    <property type="project" value="TreeGrafter"/>
</dbReference>
<comment type="function">
    <text evidence="2 19">Cell wall formation.</text>
</comment>
<dbReference type="InterPro" id="IPR016166">
    <property type="entry name" value="FAD-bd_PCMH"/>
</dbReference>
<dbReference type="EC" id="1.3.1.98" evidence="5 19"/>
<dbReference type="PANTHER" id="PTHR21071:SF4">
    <property type="entry name" value="UDP-N-ACETYLENOLPYRUVOYLGLUCOSAMINE REDUCTASE"/>
    <property type="match status" value="1"/>
</dbReference>
<dbReference type="SUPFAM" id="SSF56176">
    <property type="entry name" value="FAD-binding/transporter-associated domain-like"/>
    <property type="match status" value="1"/>
</dbReference>
<evidence type="ECO:0000256" key="18">
    <source>
        <dbReference type="ARBA" id="ARBA00048914"/>
    </source>
</evidence>
<evidence type="ECO:0000256" key="3">
    <source>
        <dbReference type="ARBA" id="ARBA00004496"/>
    </source>
</evidence>
<dbReference type="GO" id="GO:0071555">
    <property type="term" value="P:cell wall organization"/>
    <property type="evidence" value="ECO:0007669"/>
    <property type="project" value="UniProtKB-KW"/>
</dbReference>
<protein>
    <recommendedName>
        <fullName evidence="6 19">UDP-N-acetylenolpyruvoylglucosamine reductase</fullName>
        <ecNumber evidence="5 19">1.3.1.98</ecNumber>
    </recommendedName>
    <alternativeName>
        <fullName evidence="17 19">UDP-N-acetylmuramate dehydrogenase</fullName>
    </alternativeName>
</protein>
<evidence type="ECO:0000259" key="21">
    <source>
        <dbReference type="PROSITE" id="PS51387"/>
    </source>
</evidence>
<dbReference type="GO" id="GO:0071949">
    <property type="term" value="F:FAD binding"/>
    <property type="evidence" value="ECO:0007669"/>
    <property type="project" value="InterPro"/>
</dbReference>
<dbReference type="SUPFAM" id="SSF56194">
    <property type="entry name" value="Uridine diphospho-N-Acetylenolpyruvylglucosamine reductase, MurB, C-terminal domain"/>
    <property type="match status" value="1"/>
</dbReference>
<evidence type="ECO:0000256" key="13">
    <source>
        <dbReference type="ARBA" id="ARBA00022984"/>
    </source>
</evidence>
<keyword evidence="23" id="KW-1185">Reference proteome</keyword>
<evidence type="ECO:0000313" key="22">
    <source>
        <dbReference type="EMBL" id="TGK11478.1"/>
    </source>
</evidence>
<keyword evidence="12 19" id="KW-0133">Cell shape</keyword>
<dbReference type="InterPro" id="IPR003170">
    <property type="entry name" value="MurB"/>
</dbReference>
<keyword evidence="14 19" id="KW-0560">Oxidoreductase</keyword>
<dbReference type="OrthoDB" id="9804753at2"/>
<dbReference type="InterPro" id="IPR036635">
    <property type="entry name" value="MurB_C_sf"/>
</dbReference>
<evidence type="ECO:0000256" key="20">
    <source>
        <dbReference type="SAM" id="MobiDB-lite"/>
    </source>
</evidence>
<evidence type="ECO:0000256" key="10">
    <source>
        <dbReference type="ARBA" id="ARBA00022827"/>
    </source>
</evidence>
<evidence type="ECO:0000256" key="8">
    <source>
        <dbReference type="ARBA" id="ARBA00022618"/>
    </source>
</evidence>
<feature type="active site" description="Proton donor" evidence="19">
    <location>
        <position position="232"/>
    </location>
</feature>
<keyword evidence="16 19" id="KW-0961">Cell wall biogenesis/degradation</keyword>
<evidence type="ECO:0000256" key="9">
    <source>
        <dbReference type="ARBA" id="ARBA00022630"/>
    </source>
</evidence>
<evidence type="ECO:0000256" key="17">
    <source>
        <dbReference type="ARBA" id="ARBA00031026"/>
    </source>
</evidence>
<evidence type="ECO:0000256" key="4">
    <source>
        <dbReference type="ARBA" id="ARBA00004752"/>
    </source>
</evidence>